<dbReference type="Pfam" id="PF12867">
    <property type="entry name" value="DinB_2"/>
    <property type="match status" value="1"/>
</dbReference>
<dbReference type="SUPFAM" id="SSF109854">
    <property type="entry name" value="DinB/YfiT-like putative metalloenzymes"/>
    <property type="match status" value="1"/>
</dbReference>
<proteinExistence type="predicted"/>
<dbReference type="AlphaFoldDB" id="A0A5B8UZX5"/>
<dbReference type="OrthoDB" id="9793216at2"/>
<dbReference type="InterPro" id="IPR024775">
    <property type="entry name" value="DinB-like"/>
</dbReference>
<dbReference type="RefSeq" id="WP_147033322.1">
    <property type="nucleotide sequence ID" value="NZ_CP042436.1"/>
</dbReference>
<dbReference type="Proteomes" id="UP000321479">
    <property type="component" value="Chromosome"/>
</dbReference>
<evidence type="ECO:0000313" key="3">
    <source>
        <dbReference type="Proteomes" id="UP000321479"/>
    </source>
</evidence>
<organism evidence="2 3">
    <name type="scientific">Mucilaginibacter ginsenosidivorans</name>
    <dbReference type="NCBI Taxonomy" id="398053"/>
    <lineage>
        <taxon>Bacteria</taxon>
        <taxon>Pseudomonadati</taxon>
        <taxon>Bacteroidota</taxon>
        <taxon>Sphingobacteriia</taxon>
        <taxon>Sphingobacteriales</taxon>
        <taxon>Sphingobacteriaceae</taxon>
        <taxon>Mucilaginibacter</taxon>
    </lineage>
</organism>
<name>A0A5B8UZX5_9SPHI</name>
<feature type="domain" description="DinB-like" evidence="1">
    <location>
        <begin position="25"/>
        <end position="144"/>
    </location>
</feature>
<evidence type="ECO:0000313" key="2">
    <source>
        <dbReference type="EMBL" id="QEC64488.1"/>
    </source>
</evidence>
<dbReference type="KEGG" id="mgin:FRZ54_18560"/>
<dbReference type="Gene3D" id="1.20.120.450">
    <property type="entry name" value="dinb family like domain"/>
    <property type="match status" value="1"/>
</dbReference>
<reference evidence="2 3" key="1">
    <citation type="journal article" date="2017" name="Curr. Microbiol.">
        <title>Mucilaginibacter ginsenosidivorans sp. nov., Isolated from Soil of Ginseng Field.</title>
        <authorList>
            <person name="Kim M.M."/>
            <person name="Siddiqi M.Z."/>
            <person name="Im W.T."/>
        </authorList>
    </citation>
    <scope>NUCLEOTIDE SEQUENCE [LARGE SCALE GENOMIC DNA]</scope>
    <source>
        <strain evidence="2 3">Gsoil 3017</strain>
    </source>
</reference>
<protein>
    <submittedName>
        <fullName evidence="2">DinB family protein</fullName>
    </submittedName>
</protein>
<dbReference type="InterPro" id="IPR034660">
    <property type="entry name" value="DinB/YfiT-like"/>
</dbReference>
<gene>
    <name evidence="2" type="ORF">FRZ54_18560</name>
</gene>
<accession>A0A5B8UZX5</accession>
<evidence type="ECO:0000259" key="1">
    <source>
        <dbReference type="Pfam" id="PF12867"/>
    </source>
</evidence>
<keyword evidence="3" id="KW-1185">Reference proteome</keyword>
<dbReference type="EMBL" id="CP042436">
    <property type="protein sequence ID" value="QEC64488.1"/>
    <property type="molecule type" value="Genomic_DNA"/>
</dbReference>
<sequence>MPSFVDNLTPCVEQFLQLVHSKPVDWELKPAPGKWSNKEIIGHLCDSAMINLQRFVRCTYEENFKLTYEQDKLVAAQHYQEMGVESLLELWRLLNLQIARVLTLYPADRWQAKCDNSKTDVQLHTVEFLAQDYVEHLKHHLNQIRL</sequence>